<dbReference type="CDD" id="cd02735">
    <property type="entry name" value="RNAP_I_Rpa1_C"/>
    <property type="match status" value="1"/>
</dbReference>
<reference evidence="15 16" key="1">
    <citation type="submission" date="2016-08" db="EMBL/GenBank/DDBJ databases">
        <title>A Parts List for Fungal Cellulosomes Revealed by Comparative Genomics.</title>
        <authorList>
            <consortium name="DOE Joint Genome Institute"/>
            <person name="Haitjema C.H."/>
            <person name="Gilmore S.P."/>
            <person name="Henske J.K."/>
            <person name="Solomon K.V."/>
            <person name="De Groot R."/>
            <person name="Kuo A."/>
            <person name="Mondo S.J."/>
            <person name="Salamov A.A."/>
            <person name="Labutti K."/>
            <person name="Zhao Z."/>
            <person name="Chiniquy J."/>
            <person name="Barry K."/>
            <person name="Brewer H.M."/>
            <person name="Purvine S.O."/>
            <person name="Wright A.T."/>
            <person name="Boxma B."/>
            <person name="Van Alen T."/>
            <person name="Hackstein J.H."/>
            <person name="Baker S.E."/>
            <person name="Grigoriev I.V."/>
            <person name="O'Malley M.A."/>
        </authorList>
    </citation>
    <scope>NUCLEOTIDE SEQUENCE [LARGE SCALE GENOMIC DNA]</scope>
    <source>
        <strain evidence="15 16">G1</strain>
    </source>
</reference>
<dbReference type="InterPro" id="IPR007081">
    <property type="entry name" value="RNA_pol_Rpb1_5"/>
</dbReference>
<dbReference type="SMART" id="SM00663">
    <property type="entry name" value="RPOLA_N"/>
    <property type="match status" value="1"/>
</dbReference>
<dbReference type="Gene3D" id="1.10.132.30">
    <property type="match status" value="1"/>
</dbReference>
<keyword evidence="9 12" id="KW-0804">Transcription</keyword>
<dbReference type="Gene3D" id="6.10.250.2940">
    <property type="match status" value="1"/>
</dbReference>
<organism evidence="15 16">
    <name type="scientific">Neocallimastix californiae</name>
    <dbReference type="NCBI Taxonomy" id="1754190"/>
    <lineage>
        <taxon>Eukaryota</taxon>
        <taxon>Fungi</taxon>
        <taxon>Fungi incertae sedis</taxon>
        <taxon>Chytridiomycota</taxon>
        <taxon>Chytridiomycota incertae sedis</taxon>
        <taxon>Neocallimastigomycetes</taxon>
        <taxon>Neocallimastigales</taxon>
        <taxon>Neocallimastigaceae</taxon>
        <taxon>Neocallimastix</taxon>
    </lineage>
</organism>
<protein>
    <recommendedName>
        <fullName evidence="12">DNA-directed RNA polymerase subunit</fullName>
        <ecNumber evidence="12">2.7.7.6</ecNumber>
    </recommendedName>
</protein>
<dbReference type="GO" id="GO:0005736">
    <property type="term" value="C:RNA polymerase I complex"/>
    <property type="evidence" value="ECO:0007669"/>
    <property type="project" value="TreeGrafter"/>
</dbReference>
<evidence type="ECO:0000256" key="9">
    <source>
        <dbReference type="ARBA" id="ARBA00023163"/>
    </source>
</evidence>
<dbReference type="GO" id="GO:0003899">
    <property type="term" value="F:DNA-directed RNA polymerase activity"/>
    <property type="evidence" value="ECO:0007669"/>
    <property type="project" value="UniProtKB-EC"/>
</dbReference>
<dbReference type="Gene3D" id="4.10.860.120">
    <property type="entry name" value="RNA polymerase II, clamp domain"/>
    <property type="match status" value="1"/>
</dbReference>
<dbReference type="Pfam" id="PF00623">
    <property type="entry name" value="RNA_pol_Rpb1_2"/>
    <property type="match status" value="1"/>
</dbReference>
<feature type="region of interest" description="Disordered" evidence="13">
    <location>
        <begin position="1354"/>
        <end position="1388"/>
    </location>
</feature>
<dbReference type="Pfam" id="PF05000">
    <property type="entry name" value="RNA_pol_Rpb1_4"/>
    <property type="match status" value="1"/>
</dbReference>
<dbReference type="EMBL" id="MCOG01000260">
    <property type="protein sequence ID" value="ORY21710.1"/>
    <property type="molecule type" value="Genomic_DNA"/>
</dbReference>
<keyword evidence="5 12" id="KW-0548">Nucleotidyltransferase</keyword>
<keyword evidence="4 12" id="KW-0808">Transferase</keyword>
<dbReference type="Gene3D" id="1.10.357.120">
    <property type="match status" value="1"/>
</dbReference>
<dbReference type="GO" id="GO:0046872">
    <property type="term" value="F:metal ion binding"/>
    <property type="evidence" value="ECO:0007669"/>
    <property type="project" value="UniProtKB-KW"/>
</dbReference>
<dbReference type="OrthoDB" id="270392at2759"/>
<evidence type="ECO:0000256" key="7">
    <source>
        <dbReference type="ARBA" id="ARBA00022833"/>
    </source>
</evidence>
<evidence type="ECO:0000256" key="2">
    <source>
        <dbReference type="ARBA" id="ARBA00006460"/>
    </source>
</evidence>
<gene>
    <name evidence="15" type="ORF">LY90DRAFT_515931</name>
</gene>
<dbReference type="GO" id="GO:0003677">
    <property type="term" value="F:DNA binding"/>
    <property type="evidence" value="ECO:0007669"/>
    <property type="project" value="InterPro"/>
</dbReference>
<dbReference type="CDD" id="cd01435">
    <property type="entry name" value="RNAP_I_RPA1_N"/>
    <property type="match status" value="1"/>
</dbReference>
<dbReference type="Pfam" id="PF04997">
    <property type="entry name" value="RNA_pol_Rpb1_1"/>
    <property type="match status" value="1"/>
</dbReference>
<comment type="subcellular location">
    <subcellularLocation>
        <location evidence="1">Nucleus</location>
    </subcellularLocation>
</comment>
<dbReference type="InterPro" id="IPR007083">
    <property type="entry name" value="RNA_pol_Rpb1_4"/>
</dbReference>
<dbReference type="InterPro" id="IPR047107">
    <property type="entry name" value="DNA-dir_RNA_pol1_lsu_C"/>
</dbReference>
<dbReference type="EC" id="2.7.7.6" evidence="12"/>
<dbReference type="Pfam" id="PF04983">
    <property type="entry name" value="RNA_pol_Rpb1_3"/>
    <property type="match status" value="1"/>
</dbReference>
<evidence type="ECO:0000313" key="16">
    <source>
        <dbReference type="Proteomes" id="UP000193920"/>
    </source>
</evidence>
<evidence type="ECO:0000256" key="4">
    <source>
        <dbReference type="ARBA" id="ARBA00022679"/>
    </source>
</evidence>
<evidence type="ECO:0000256" key="11">
    <source>
        <dbReference type="ARBA" id="ARBA00048552"/>
    </source>
</evidence>
<accession>A0A1Y2AHE4</accession>
<evidence type="ECO:0000256" key="8">
    <source>
        <dbReference type="ARBA" id="ARBA00022842"/>
    </source>
</evidence>
<comment type="catalytic activity">
    <reaction evidence="11 12">
        <text>RNA(n) + a ribonucleoside 5'-triphosphate = RNA(n+1) + diphosphate</text>
        <dbReference type="Rhea" id="RHEA:21248"/>
        <dbReference type="Rhea" id="RHEA-COMP:14527"/>
        <dbReference type="Rhea" id="RHEA-COMP:17342"/>
        <dbReference type="ChEBI" id="CHEBI:33019"/>
        <dbReference type="ChEBI" id="CHEBI:61557"/>
        <dbReference type="ChEBI" id="CHEBI:140395"/>
        <dbReference type="EC" id="2.7.7.6"/>
    </reaction>
</comment>
<dbReference type="InterPro" id="IPR007080">
    <property type="entry name" value="RNA_pol_Rpb1_1"/>
</dbReference>
<feature type="region of interest" description="Disordered" evidence="13">
    <location>
        <begin position="1398"/>
        <end position="1417"/>
    </location>
</feature>
<comment type="similarity">
    <text evidence="2 12">Belongs to the RNA polymerase beta' chain family.</text>
</comment>
<dbReference type="PANTHER" id="PTHR19376:SF11">
    <property type="entry name" value="DNA-DIRECTED RNA POLYMERASE I SUBUNIT RPA1"/>
    <property type="match status" value="1"/>
</dbReference>
<evidence type="ECO:0000256" key="6">
    <source>
        <dbReference type="ARBA" id="ARBA00022723"/>
    </source>
</evidence>
<dbReference type="InterPro" id="IPR038120">
    <property type="entry name" value="Rpb1_funnel_sf"/>
</dbReference>
<dbReference type="FunFam" id="3.30.1490.180:FF:000003">
    <property type="entry name" value="DNA-directed RNA polymerase subunit"/>
    <property type="match status" value="1"/>
</dbReference>
<comment type="function">
    <text evidence="12">DNA-dependent RNA polymerase catalyzes the transcription of DNA into RNA using the four ribonucleoside triphosphates as substrates.</text>
</comment>
<dbReference type="SUPFAM" id="SSF64484">
    <property type="entry name" value="beta and beta-prime subunits of DNA dependent RNA-polymerase"/>
    <property type="match status" value="1"/>
</dbReference>
<keyword evidence="7" id="KW-0862">Zinc</keyword>
<dbReference type="InterPro" id="IPR042102">
    <property type="entry name" value="RNA_pol_Rpb1_3_sf"/>
</dbReference>
<keyword evidence="10" id="KW-0539">Nucleus</keyword>
<keyword evidence="3 12" id="KW-0240">DNA-directed RNA polymerase</keyword>
<evidence type="ECO:0000256" key="5">
    <source>
        <dbReference type="ARBA" id="ARBA00022695"/>
    </source>
</evidence>
<dbReference type="Gene3D" id="3.30.1490.180">
    <property type="entry name" value="RNA polymerase ii"/>
    <property type="match status" value="1"/>
</dbReference>
<dbReference type="InterPro" id="IPR006592">
    <property type="entry name" value="RNA_pol_N"/>
</dbReference>
<keyword evidence="6" id="KW-0479">Metal-binding</keyword>
<dbReference type="Pfam" id="PF04998">
    <property type="entry name" value="RNA_pol_Rpb1_5"/>
    <property type="match status" value="1"/>
</dbReference>
<dbReference type="Gene3D" id="1.10.274.100">
    <property type="entry name" value="RNA polymerase Rpb1, domain 3"/>
    <property type="match status" value="1"/>
</dbReference>
<evidence type="ECO:0000256" key="1">
    <source>
        <dbReference type="ARBA" id="ARBA00004123"/>
    </source>
</evidence>
<dbReference type="STRING" id="1754190.A0A1Y2AHE4"/>
<evidence type="ECO:0000256" key="13">
    <source>
        <dbReference type="SAM" id="MobiDB-lite"/>
    </source>
</evidence>
<dbReference type="Proteomes" id="UP000193920">
    <property type="component" value="Unassembled WGS sequence"/>
</dbReference>
<evidence type="ECO:0000259" key="14">
    <source>
        <dbReference type="SMART" id="SM00663"/>
    </source>
</evidence>
<keyword evidence="8" id="KW-0460">Magnesium</keyword>
<dbReference type="FunFam" id="4.10.860.120:FF:000006">
    <property type="entry name" value="DNA-directed RNA polymerase subunit"/>
    <property type="match status" value="1"/>
</dbReference>
<dbReference type="InterPro" id="IPR044893">
    <property type="entry name" value="RNA_pol_Rpb1_clamp_domain"/>
</dbReference>
<feature type="domain" description="RNA polymerase N-terminal" evidence="14">
    <location>
        <begin position="313"/>
        <end position="644"/>
    </location>
</feature>
<evidence type="ECO:0000313" key="15">
    <source>
        <dbReference type="EMBL" id="ORY21710.1"/>
    </source>
</evidence>
<dbReference type="Gene3D" id="1.10.150.390">
    <property type="match status" value="1"/>
</dbReference>
<dbReference type="InterPro" id="IPR015699">
    <property type="entry name" value="DNA-dir_RNA_pol1_lsu_N"/>
</dbReference>
<evidence type="ECO:0000256" key="12">
    <source>
        <dbReference type="RuleBase" id="RU004279"/>
    </source>
</evidence>
<sequence length="1643" mass="184623">MNIENPVLKKVSSVSFSFYTSDEIRKLSVKQITNPVTLDNLGHPTTGGLYDLALGPYEREDSCHTCGLGYFECPGHFGHIELPVPLYNTIVFKTLYKLMQSLCFCCHHFRTGRVKMASYIAKYRLMYAGLLTEAKEIDEFIQRINPIRFEDEGAKKTPSLSEDEIIEEIKKHTDEMIAENPNQYVKSTLLNLELHKLEKEFLKDIPAVTCHNCKGISPKLRKEGCHKIFQKELPSKSRAIMNAKGISFEPLFKTETNEYYDSDEEINSKSEGKFITPLDTLRHMELLWKNEKEILDLIYGKNVGNGKRESSYKIFFLDVIPVSPSRFRPASKVNGVAHQHAQNAHLENILKQINYIIDVHHQSKSLEKSDAEEITQDNRIINSWINLQISVNTMLDNTTNPNQYTKDGKPLTPGIRQVLEKKEGLFRKHMMGKRVNYAARSVISPDVNIETNEIGIPPAFAVRLTYPEAVTQYNVNELRQCVINGPDVWPGATHVQDSNGTLLNLKSLDMTARMAVANQLLTPSIESNDMQIQAHTNKKVYRHIRNGDYVLMNRQPTLHKPSIMAHTARILPKEKTLRMHYANCNTYNADFDGDEMNLHFLQSDTARAEAMLIARTDQQYLVPTDGGVLRGLIQDHVCAGVGMTSKDSFFDKGEYMQLVYAALRCEGGIGATNTEGNGSIEDDVPIGFNGRVVTLTPAIIKPYPMWTGKQIISTILLNLTGHNKPLNLESKAKIPGRYWGKVAEEEQKVIVCDGYLAQGIMDKSQLGASANGLVHAVYEVYGAPYAGKLLSILSRLLTNYLQHTGFSCRMDDLLLTPEGDKIRKEIIKKSVIAGKKTALKHTNVIDENGKSIYKESEYDVELKKRLEHIIRSDESLANLDGSMKGKFNSITSEIISSCIPNHLYRKFPVNNMQKMTVSGAKGSNVNVSQISCLLGQQELEGRRVPVMVSGKTLPSFQPFDTSARAGGYIAGRFLTGIKPQEYFFHCMAGREGLIDTAVKTSRSGYLQRCLVKHLEGLRVQYDNTVRDSDGSVVQFLYGEDSLDVQKQKTLNQFGFWAKNYYAAVNKLKLPMVVSSPYIIANEAEKYMKKSVKKPSKYDTSLSKFSPSRYIGSTSDAFYKKLTEYIEKNPDHILVEKDKNGKGGKSGITGKKFKALMNLKYMSAVIEPGESVGLLAAESIGEPSTQMTLNTFHFAGFGAKNVTLGIPRLREIIMTASDHIQTPMMTLPLKDNVSDSMSKRICCQLSKLVLANVINHLEVIETLKSKDNFGKRYKIYTVKLSLWSNKDSTEEYEVSTKDIEKCILLRFIKGMEKAIQKVLKTSVKGLAEEREEADAIIGVELGSFENGEIEKINKNQKVKDDEEDDATNASLAKKQKQQASYEGPDEEDKKILEKLEKEMEDTMDVDEENEDMDVDGEEEKINSKQNIAKIISGSKWASRYHFNKKDNTCEIDFKFPSNTKKILMLGIAEDICHKTVIREIKGISKCYPIQNESENDKTKNLATEGVNLKGLWWFSDQIDLNKIYSNDIAAILRTYGVEAARGAIIKEIDSVFGVYGISVDRRHLSLIADYMTFEGAYKPFNRMGIASNPSPFVSMSYETTMSFLTSATLNGEIDYLDSPSSRIVMGQPVHNGTGSFDVLLPVNA</sequence>
<dbReference type="InterPro" id="IPR007066">
    <property type="entry name" value="RNA_pol_Rpb1_3"/>
</dbReference>
<proteinExistence type="inferred from homology"/>
<dbReference type="FunFam" id="2.40.40.20:FF:000019">
    <property type="entry name" value="DNA-directed RNA polymerase II subunit RPB1"/>
    <property type="match status" value="1"/>
</dbReference>
<dbReference type="Gene3D" id="3.30.70.2850">
    <property type="match status" value="1"/>
</dbReference>
<dbReference type="InterPro" id="IPR045867">
    <property type="entry name" value="DNA-dir_RpoC_beta_prime"/>
</dbReference>
<name>A0A1Y2AHE4_9FUNG</name>
<evidence type="ECO:0000256" key="10">
    <source>
        <dbReference type="ARBA" id="ARBA00023242"/>
    </source>
</evidence>
<dbReference type="Gene3D" id="2.40.40.20">
    <property type="match status" value="1"/>
</dbReference>
<evidence type="ECO:0000256" key="3">
    <source>
        <dbReference type="ARBA" id="ARBA00022478"/>
    </source>
</evidence>
<dbReference type="PANTHER" id="PTHR19376">
    <property type="entry name" value="DNA-DIRECTED RNA POLYMERASE"/>
    <property type="match status" value="1"/>
</dbReference>
<comment type="caution">
    <text evidence="15">The sequence shown here is derived from an EMBL/GenBank/DDBJ whole genome shotgun (WGS) entry which is preliminary data.</text>
</comment>
<keyword evidence="16" id="KW-1185">Reference proteome</keyword>
<dbReference type="GO" id="GO:0006351">
    <property type="term" value="P:DNA-templated transcription"/>
    <property type="evidence" value="ECO:0007669"/>
    <property type="project" value="InterPro"/>
</dbReference>
<dbReference type="InterPro" id="IPR000722">
    <property type="entry name" value="RNA_pol_asu"/>
</dbReference>